<dbReference type="InterPro" id="IPR027640">
    <property type="entry name" value="Kinesin-like_fam"/>
</dbReference>
<dbReference type="Gene3D" id="2.30.30.770">
    <property type="match status" value="1"/>
</dbReference>
<evidence type="ECO:0000256" key="6">
    <source>
        <dbReference type="SAM" id="MobiDB-lite"/>
    </source>
</evidence>
<dbReference type="PROSITE" id="PS50067">
    <property type="entry name" value="KINESIN_MOTOR_2"/>
    <property type="match status" value="1"/>
</dbReference>
<comment type="caution">
    <text evidence="5">Lacks conserved residue(s) required for the propagation of feature annotation.</text>
</comment>
<dbReference type="PANTHER" id="PTHR47968:SF17">
    <property type="entry name" value="KINESIN-LIKE PROTEIN"/>
    <property type="match status" value="1"/>
</dbReference>
<evidence type="ECO:0000256" key="5">
    <source>
        <dbReference type="PROSITE-ProRule" id="PRU00283"/>
    </source>
</evidence>
<reference evidence="8 9" key="1">
    <citation type="submission" date="2014-11" db="EMBL/GenBank/DDBJ databases">
        <title>Genetic blueprint of the zoonotic pathogen Toxocara canis.</title>
        <authorList>
            <person name="Zhu X.-Q."/>
            <person name="Korhonen P.K."/>
            <person name="Cai H."/>
            <person name="Young N.D."/>
            <person name="Nejsum P."/>
            <person name="von Samson-Himmelstjerna G."/>
            <person name="Boag P.R."/>
            <person name="Tan P."/>
            <person name="Li Q."/>
            <person name="Min J."/>
            <person name="Yang Y."/>
            <person name="Wang X."/>
            <person name="Fang X."/>
            <person name="Hall R.S."/>
            <person name="Hofmann A."/>
            <person name="Sternberg P.W."/>
            <person name="Jex A.R."/>
            <person name="Gasser R.B."/>
        </authorList>
    </citation>
    <scope>NUCLEOTIDE SEQUENCE [LARGE SCALE GENOMIC DNA]</scope>
    <source>
        <strain evidence="8">PN_DK_2014</strain>
    </source>
</reference>
<evidence type="ECO:0000313" key="8">
    <source>
        <dbReference type="EMBL" id="KHN81614.1"/>
    </source>
</evidence>
<dbReference type="InterPro" id="IPR027417">
    <property type="entry name" value="P-loop_NTPase"/>
</dbReference>
<dbReference type="GO" id="GO:0003735">
    <property type="term" value="F:structural constituent of ribosome"/>
    <property type="evidence" value="ECO:0007669"/>
    <property type="project" value="InterPro"/>
</dbReference>
<dbReference type="GO" id="GO:0003777">
    <property type="term" value="F:microtubule motor activity"/>
    <property type="evidence" value="ECO:0007669"/>
    <property type="project" value="InterPro"/>
</dbReference>
<comment type="subcellular location">
    <subcellularLocation>
        <location evidence="1">Cytoplasm</location>
        <location evidence="1">Cytoskeleton</location>
    </subcellularLocation>
</comment>
<dbReference type="GO" id="GO:0005524">
    <property type="term" value="F:ATP binding"/>
    <property type="evidence" value="ECO:0007669"/>
    <property type="project" value="UniProtKB-KW"/>
</dbReference>
<dbReference type="GO" id="GO:0007018">
    <property type="term" value="P:microtubule-based movement"/>
    <property type="evidence" value="ECO:0007669"/>
    <property type="project" value="InterPro"/>
</dbReference>
<name>A0A0B2VJN3_TOXCA</name>
<feature type="non-terminal residue" evidence="8">
    <location>
        <position position="1"/>
    </location>
</feature>
<dbReference type="InterPro" id="IPR001141">
    <property type="entry name" value="Ribosomal_eL27"/>
</dbReference>
<evidence type="ECO:0000256" key="4">
    <source>
        <dbReference type="ARBA" id="ARBA00023212"/>
    </source>
</evidence>
<dbReference type="InterPro" id="IPR001752">
    <property type="entry name" value="Kinesin_motor_dom"/>
</dbReference>
<dbReference type="InterPro" id="IPR036961">
    <property type="entry name" value="Kinesin_motor_dom_sf"/>
</dbReference>
<dbReference type="Pfam" id="PF01777">
    <property type="entry name" value="Ribosomal_L27e"/>
    <property type="match status" value="1"/>
</dbReference>
<feature type="domain" description="Kinesin motor" evidence="7">
    <location>
        <begin position="1"/>
        <end position="126"/>
    </location>
</feature>
<evidence type="ECO:0000256" key="1">
    <source>
        <dbReference type="ARBA" id="ARBA00004245"/>
    </source>
</evidence>
<dbReference type="OrthoDB" id="5876945at2759"/>
<sequence length="858" mass="96214">FQETIAINASLSALHRAIFSAADGLYSVDITLDKNSVNKDVLKEPGKKRKARQEVKSKFEERYKTGKNKWFFTKQCGFRDSILTRLLKECLVGNARTALLANVSPSTDLVGATLSTLRFATKAASVSLTPRVNLDPFLELVNSLRSENEELKERLTEAEALVPTAFIRPEAPSIIELQRDPALTTWTLLTKELVFSPCGFDEVVVRFELGSDGGGAKVESCGEGVYLNGELLARGNKQVIKNADRVVVRDERFFIVLLDKNDESNILVRHSFSSVRLEFVEGNFERVRAELAADKKTDAEREKVQVINEIDEELKMRQEELDESEREMSTKQGTHQVVSPVQKKQVARLSQLRRGLQNLQALRESFMTNAFRIIEEASFETSSSPEKERLMGLKSEVDRANFILRRFQKENIYNFKLKVVEFGGISKPCVRFTDNRFKMYGDLSPAEFAALNEKLLELNIACTDVTEEEKRQMGQLLFKSCREVPNLIKMDSGRPSTIMQTAIVNSTKEAARKRRTTVAEFRKTLAAKRSTFSSCLFAGLDEEDEGESAFEKQFVRSVKYMCINRKEKRESRKGGCISVLLDMLSDMHNNMLTLRSIDKGVVKGMPFLTGICAFAQLNAELDIITDALSSYAILPPDAESSTAEVVVELKHLSTAFDSWLSNFEDDNAEVRALILDSIEGMVPRIITNLGKAAFWMDERLGDKQLPLKASEVYMIGLRAAVDEVCEENDDIYRRFSVMPSTVSQIITKTSEALTQACMIYRETPNERLLFGIIRPLFLILRSPGRFNVGVVLQQLAQILNRTINSSLPRSRGLIAALQKAVKKCSGGSTSSDFPPRPPARPRFPESSKDAVAGGTRAV</sequence>
<organism evidence="8 9">
    <name type="scientific">Toxocara canis</name>
    <name type="common">Canine roundworm</name>
    <dbReference type="NCBI Taxonomy" id="6265"/>
    <lineage>
        <taxon>Eukaryota</taxon>
        <taxon>Metazoa</taxon>
        <taxon>Ecdysozoa</taxon>
        <taxon>Nematoda</taxon>
        <taxon>Chromadorea</taxon>
        <taxon>Rhabditida</taxon>
        <taxon>Spirurina</taxon>
        <taxon>Ascaridomorpha</taxon>
        <taxon>Ascaridoidea</taxon>
        <taxon>Toxocaridae</taxon>
        <taxon>Toxocara</taxon>
    </lineage>
</organism>
<keyword evidence="4" id="KW-0206">Cytoskeleton</keyword>
<protein>
    <submittedName>
        <fullName evidence="8">Kinesin-like protein KIF13B</fullName>
    </submittedName>
</protein>
<dbReference type="InterPro" id="IPR038655">
    <property type="entry name" value="Ribosomal_eL27_sf"/>
</dbReference>
<proteinExistence type="inferred from homology"/>
<dbReference type="PANTHER" id="PTHR47968">
    <property type="entry name" value="CENTROMERE PROTEIN E"/>
    <property type="match status" value="1"/>
</dbReference>
<comment type="similarity">
    <text evidence="5">Belongs to the TRAFAC class myosin-kinesin ATPase superfamily. Kinesin family.</text>
</comment>
<keyword evidence="4" id="KW-0963">Cytoplasm</keyword>
<dbReference type="SUPFAM" id="SSF52540">
    <property type="entry name" value="P-loop containing nucleoside triphosphate hydrolases"/>
    <property type="match status" value="1"/>
</dbReference>
<accession>A0A0B2VJN3</accession>
<keyword evidence="9" id="KW-1185">Reference proteome</keyword>
<dbReference type="Proteomes" id="UP000031036">
    <property type="component" value="Unassembled WGS sequence"/>
</dbReference>
<dbReference type="STRING" id="6265.A0A0B2VJN3"/>
<dbReference type="GO" id="GO:0006412">
    <property type="term" value="P:translation"/>
    <property type="evidence" value="ECO:0007669"/>
    <property type="project" value="InterPro"/>
</dbReference>
<dbReference type="GO" id="GO:0008017">
    <property type="term" value="F:microtubule binding"/>
    <property type="evidence" value="ECO:0007669"/>
    <property type="project" value="InterPro"/>
</dbReference>
<dbReference type="Gene3D" id="3.40.850.10">
    <property type="entry name" value="Kinesin motor domain"/>
    <property type="match status" value="1"/>
</dbReference>
<dbReference type="EMBL" id="JPKZ01001480">
    <property type="protein sequence ID" value="KHN81614.1"/>
    <property type="molecule type" value="Genomic_DNA"/>
</dbReference>
<comment type="caution">
    <text evidence="8">The sequence shown here is derived from an EMBL/GenBank/DDBJ whole genome shotgun (WGS) entry which is preliminary data.</text>
</comment>
<gene>
    <name evidence="8" type="primary">KIF13B</name>
    <name evidence="8" type="ORF">Tcan_17178</name>
</gene>
<evidence type="ECO:0000313" key="9">
    <source>
        <dbReference type="Proteomes" id="UP000031036"/>
    </source>
</evidence>
<keyword evidence="3" id="KW-0067">ATP-binding</keyword>
<dbReference type="GO" id="GO:0005840">
    <property type="term" value="C:ribosome"/>
    <property type="evidence" value="ECO:0007669"/>
    <property type="project" value="InterPro"/>
</dbReference>
<evidence type="ECO:0000256" key="3">
    <source>
        <dbReference type="ARBA" id="ARBA00022840"/>
    </source>
</evidence>
<dbReference type="AlphaFoldDB" id="A0A0B2VJN3"/>
<keyword evidence="2" id="KW-0547">Nucleotide-binding</keyword>
<feature type="region of interest" description="Disordered" evidence="6">
    <location>
        <begin position="825"/>
        <end position="858"/>
    </location>
</feature>
<evidence type="ECO:0000256" key="2">
    <source>
        <dbReference type="ARBA" id="ARBA00022741"/>
    </source>
</evidence>
<dbReference type="GO" id="GO:0005856">
    <property type="term" value="C:cytoskeleton"/>
    <property type="evidence" value="ECO:0007669"/>
    <property type="project" value="UniProtKB-SubCell"/>
</dbReference>
<evidence type="ECO:0000259" key="7">
    <source>
        <dbReference type="PROSITE" id="PS50067"/>
    </source>
</evidence>